<dbReference type="EMBL" id="JAAROV010000001">
    <property type="protein sequence ID" value="MBC1316069.1"/>
    <property type="molecule type" value="Genomic_DNA"/>
</dbReference>
<keyword evidence="1" id="KW-0472">Membrane</keyword>
<keyword evidence="1" id="KW-1133">Transmembrane helix</keyword>
<dbReference type="InterPro" id="IPR011330">
    <property type="entry name" value="Glyco_hydro/deAcase_b/a-brl"/>
</dbReference>
<evidence type="ECO:0000259" key="2">
    <source>
        <dbReference type="PROSITE" id="PS51677"/>
    </source>
</evidence>
<dbReference type="Pfam" id="PF01522">
    <property type="entry name" value="Polysacc_deac_1"/>
    <property type="match status" value="1"/>
</dbReference>
<accession>A0A841XT01</accession>
<dbReference type="PANTHER" id="PTHR10587:SF125">
    <property type="entry name" value="POLYSACCHARIDE DEACETYLASE YHEN-RELATED"/>
    <property type="match status" value="1"/>
</dbReference>
<dbReference type="Proteomes" id="UP000543379">
    <property type="component" value="Unassembled WGS sequence"/>
</dbReference>
<evidence type="ECO:0000313" key="3">
    <source>
        <dbReference type="EMBL" id="MBC1316069.1"/>
    </source>
</evidence>
<dbReference type="AlphaFoldDB" id="A0A841XT01"/>
<feature type="transmembrane region" description="Helical" evidence="1">
    <location>
        <begin position="20"/>
        <end position="42"/>
    </location>
</feature>
<dbReference type="Gene3D" id="3.20.20.370">
    <property type="entry name" value="Glycoside hydrolase/deacetylase"/>
    <property type="match status" value="1"/>
</dbReference>
<reference evidence="3 4" key="1">
    <citation type="submission" date="2020-03" db="EMBL/GenBank/DDBJ databases">
        <title>Soil Listeria distribution.</title>
        <authorList>
            <person name="Liao J."/>
            <person name="Wiedmann M."/>
        </authorList>
    </citation>
    <scope>NUCLEOTIDE SEQUENCE [LARGE SCALE GENOMIC DNA]</scope>
    <source>
        <strain evidence="3 4">FSL L7-1816</strain>
    </source>
</reference>
<dbReference type="SUPFAM" id="SSF88713">
    <property type="entry name" value="Glycoside hydrolase/deacetylase"/>
    <property type="match status" value="1"/>
</dbReference>
<dbReference type="RefSeq" id="WP_185382001.1">
    <property type="nucleotide sequence ID" value="NZ_JAAROV010000001.1"/>
</dbReference>
<evidence type="ECO:0000313" key="4">
    <source>
        <dbReference type="Proteomes" id="UP000543379"/>
    </source>
</evidence>
<dbReference type="PROSITE" id="PS51677">
    <property type="entry name" value="NODB"/>
    <property type="match status" value="1"/>
</dbReference>
<dbReference type="PANTHER" id="PTHR10587">
    <property type="entry name" value="GLYCOSYL TRANSFERASE-RELATED"/>
    <property type="match status" value="1"/>
</dbReference>
<name>A0A841XT01_9LIST</name>
<organism evidence="3 4">
    <name type="scientific">Listeria booriae</name>
    <dbReference type="NCBI Taxonomy" id="1552123"/>
    <lineage>
        <taxon>Bacteria</taxon>
        <taxon>Bacillati</taxon>
        <taxon>Bacillota</taxon>
        <taxon>Bacilli</taxon>
        <taxon>Bacillales</taxon>
        <taxon>Listeriaceae</taxon>
        <taxon>Listeria</taxon>
    </lineage>
</organism>
<dbReference type="InterPro" id="IPR050248">
    <property type="entry name" value="Polysacc_deacetylase_ArnD"/>
</dbReference>
<sequence>MRQNRRTQATRKKTSRLKWLIAIVIATFVLTIGGLVITKNLFSESASSKDILELKAEAVTVQHWKVSDMQQPLKAVPKTPPGPAAGKKVAYLTFDDGPSVHLKGFLDILEKEKVPSSFFFVGNEFPNADKATYKRMIDNGFVIGLHSYTHDAKQLYRKNNPTFITEMSKERDKFEEISGIRTNLIRAPYGSTYLSQQQVEQTKQNGFRLVDWNIDSNDWRYSSGNSGAVYQNVLSQVNAYAGSNEPLVILFHERKNTLEALPKVIKMLRDKGYTFQAYHENETLHENFKKDPNLL</sequence>
<dbReference type="InterPro" id="IPR002509">
    <property type="entry name" value="NODB_dom"/>
</dbReference>
<gene>
    <name evidence="3" type="ORF">HB811_04715</name>
</gene>
<comment type="caution">
    <text evidence="3">The sequence shown here is derived from an EMBL/GenBank/DDBJ whole genome shotgun (WGS) entry which is preliminary data.</text>
</comment>
<protein>
    <submittedName>
        <fullName evidence="3">Polysaccharide deacetylase</fullName>
    </submittedName>
</protein>
<dbReference type="GO" id="GO:0016810">
    <property type="term" value="F:hydrolase activity, acting on carbon-nitrogen (but not peptide) bonds"/>
    <property type="evidence" value="ECO:0007669"/>
    <property type="project" value="InterPro"/>
</dbReference>
<proteinExistence type="predicted"/>
<evidence type="ECO:0000256" key="1">
    <source>
        <dbReference type="SAM" id="Phobius"/>
    </source>
</evidence>
<dbReference type="CDD" id="cd10944">
    <property type="entry name" value="CE4_SmPgdA_like"/>
    <property type="match status" value="1"/>
</dbReference>
<feature type="domain" description="NodB homology" evidence="2">
    <location>
        <begin position="88"/>
        <end position="276"/>
    </location>
</feature>
<dbReference type="GO" id="GO:0005975">
    <property type="term" value="P:carbohydrate metabolic process"/>
    <property type="evidence" value="ECO:0007669"/>
    <property type="project" value="InterPro"/>
</dbReference>
<keyword evidence="1" id="KW-0812">Transmembrane</keyword>